<evidence type="ECO:0000256" key="3">
    <source>
        <dbReference type="ARBA" id="ARBA00023125"/>
    </source>
</evidence>
<dbReference type="Proteomes" id="UP000181985">
    <property type="component" value="Chromosome"/>
</dbReference>
<dbReference type="PRINTS" id="PR00039">
    <property type="entry name" value="HTHLYSR"/>
</dbReference>
<sequence>MELRWLEDFIALARTQHFSRAAEEQNVTQPTFSRRIKLLEEEMGATLVNRQTLPLTLTPSGEEFLGLCQEVTRRVEATRQRLTHLAEEEAGQLRLAAPQSLLAHFLPEWLAGWAAPPPLTPYLRATGWLASDFFEGLSRDECDLVLTYWPRAEDPLMPETQGLEHRRLGSERMVPVSLPEPDGRPRFALEIGARFTLPLIAYHSRGMMHMALRHHLQGLRGAPAFRVLHESIQSGNIRELVGLGYGLGWLPERSVRDALDAGTLVRAGDARWEVPLEIRLYRRRGNGQAAVEAFWEALAKRPPLLDTPPDPSPEPHP</sequence>
<name>A0A1J0VJN8_9GAMM</name>
<evidence type="ECO:0000313" key="7">
    <source>
        <dbReference type="Proteomes" id="UP000181985"/>
    </source>
</evidence>
<dbReference type="Pfam" id="PF00126">
    <property type="entry name" value="HTH_1"/>
    <property type="match status" value="1"/>
</dbReference>
<proteinExistence type="inferred from homology"/>
<dbReference type="KEGG" id="hsi:BOX17_15560"/>
<dbReference type="GO" id="GO:0000976">
    <property type="term" value="F:transcription cis-regulatory region binding"/>
    <property type="evidence" value="ECO:0007669"/>
    <property type="project" value="TreeGrafter"/>
</dbReference>
<dbReference type="PROSITE" id="PS50931">
    <property type="entry name" value="HTH_LYSR"/>
    <property type="match status" value="1"/>
</dbReference>
<dbReference type="AlphaFoldDB" id="A0A1J0VJN8"/>
<dbReference type="CDD" id="cd05466">
    <property type="entry name" value="PBP2_LTTR_substrate"/>
    <property type="match status" value="1"/>
</dbReference>
<dbReference type="PANTHER" id="PTHR30126:SF2">
    <property type="entry name" value="HTH-TYPE TRANSCRIPTIONAL REGULATOR YJIE"/>
    <property type="match status" value="1"/>
</dbReference>
<dbReference type="InterPro" id="IPR000847">
    <property type="entry name" value="LysR_HTH_N"/>
</dbReference>
<feature type="domain" description="HTH lysR-type" evidence="5">
    <location>
        <begin position="1"/>
        <end position="58"/>
    </location>
</feature>
<evidence type="ECO:0000256" key="1">
    <source>
        <dbReference type="ARBA" id="ARBA00009437"/>
    </source>
</evidence>
<dbReference type="Pfam" id="PF03466">
    <property type="entry name" value="LysR_substrate"/>
    <property type="match status" value="1"/>
</dbReference>
<evidence type="ECO:0000256" key="4">
    <source>
        <dbReference type="ARBA" id="ARBA00023163"/>
    </source>
</evidence>
<dbReference type="GO" id="GO:0003700">
    <property type="term" value="F:DNA-binding transcription factor activity"/>
    <property type="evidence" value="ECO:0007669"/>
    <property type="project" value="InterPro"/>
</dbReference>
<dbReference type="InterPro" id="IPR036390">
    <property type="entry name" value="WH_DNA-bd_sf"/>
</dbReference>
<dbReference type="Gene3D" id="1.10.10.10">
    <property type="entry name" value="Winged helix-like DNA-binding domain superfamily/Winged helix DNA-binding domain"/>
    <property type="match status" value="1"/>
</dbReference>
<dbReference type="InterPro" id="IPR036388">
    <property type="entry name" value="WH-like_DNA-bd_sf"/>
</dbReference>
<dbReference type="PANTHER" id="PTHR30126">
    <property type="entry name" value="HTH-TYPE TRANSCRIPTIONAL REGULATOR"/>
    <property type="match status" value="1"/>
</dbReference>
<keyword evidence="4" id="KW-0804">Transcription</keyword>
<keyword evidence="2" id="KW-0805">Transcription regulation</keyword>
<dbReference type="InterPro" id="IPR005119">
    <property type="entry name" value="LysR_subst-bd"/>
</dbReference>
<organism evidence="6 7">
    <name type="scientific">Halomonas aestuarii</name>
    <dbReference type="NCBI Taxonomy" id="1897729"/>
    <lineage>
        <taxon>Bacteria</taxon>
        <taxon>Pseudomonadati</taxon>
        <taxon>Pseudomonadota</taxon>
        <taxon>Gammaproteobacteria</taxon>
        <taxon>Oceanospirillales</taxon>
        <taxon>Halomonadaceae</taxon>
        <taxon>Halomonas</taxon>
    </lineage>
</organism>
<comment type="similarity">
    <text evidence="1">Belongs to the LysR transcriptional regulatory family.</text>
</comment>
<dbReference type="SUPFAM" id="SSF53850">
    <property type="entry name" value="Periplasmic binding protein-like II"/>
    <property type="match status" value="1"/>
</dbReference>
<reference evidence="7" key="1">
    <citation type="submission" date="2016-11" db="EMBL/GenBank/DDBJ databases">
        <title>Halolamina sediminis sp. nov., an extremely halophilic archaeon isolated from solar salt.</title>
        <authorList>
            <person name="Koh H.-W."/>
            <person name="Rani S."/>
            <person name="Park S.-J."/>
        </authorList>
    </citation>
    <scope>NUCLEOTIDE SEQUENCE [LARGE SCALE GENOMIC DNA]</scope>
    <source>
        <strain evidence="7">Hb3</strain>
    </source>
</reference>
<accession>A0A1J0VJN8</accession>
<evidence type="ECO:0000313" key="6">
    <source>
        <dbReference type="EMBL" id="APE32248.1"/>
    </source>
</evidence>
<protein>
    <submittedName>
        <fullName evidence="6">LysR family transcriptional regulator</fullName>
    </submittedName>
</protein>
<keyword evidence="3" id="KW-0238">DNA-binding</keyword>
<dbReference type="RefSeq" id="WP_071946238.1">
    <property type="nucleotide sequence ID" value="NZ_CP018139.1"/>
</dbReference>
<dbReference type="OrthoDB" id="6971749at2"/>
<dbReference type="Gene3D" id="3.40.190.290">
    <property type="match status" value="1"/>
</dbReference>
<gene>
    <name evidence="6" type="ORF">BOX17_15560</name>
</gene>
<dbReference type="SUPFAM" id="SSF46785">
    <property type="entry name" value="Winged helix' DNA-binding domain"/>
    <property type="match status" value="1"/>
</dbReference>
<keyword evidence="7" id="KW-1185">Reference proteome</keyword>
<evidence type="ECO:0000256" key="2">
    <source>
        <dbReference type="ARBA" id="ARBA00023015"/>
    </source>
</evidence>
<dbReference type="FunFam" id="1.10.10.10:FF:000001">
    <property type="entry name" value="LysR family transcriptional regulator"/>
    <property type="match status" value="1"/>
</dbReference>
<evidence type="ECO:0000259" key="5">
    <source>
        <dbReference type="PROSITE" id="PS50931"/>
    </source>
</evidence>
<dbReference type="EMBL" id="CP018139">
    <property type="protein sequence ID" value="APE32248.1"/>
    <property type="molecule type" value="Genomic_DNA"/>
</dbReference>